<dbReference type="EMBL" id="BJWG01000018">
    <property type="protein sequence ID" value="GEL96340.1"/>
    <property type="molecule type" value="Genomic_DNA"/>
</dbReference>
<keyword evidence="1" id="KW-0805">Transcription regulation</keyword>
<evidence type="ECO:0000259" key="5">
    <source>
        <dbReference type="PROSITE" id="PS01124"/>
    </source>
</evidence>
<reference evidence="6 7" key="1">
    <citation type="submission" date="2019-07" db="EMBL/GenBank/DDBJ databases">
        <title>Whole genome shotgun sequence of Cellulomonas composti NBRC 100758.</title>
        <authorList>
            <person name="Hosoyama A."/>
            <person name="Uohara A."/>
            <person name="Ohji S."/>
            <person name="Ichikawa N."/>
        </authorList>
    </citation>
    <scope>NUCLEOTIDE SEQUENCE [LARGE SCALE GENOMIC DNA]</scope>
    <source>
        <strain evidence="6 7">NBRC 100758</strain>
    </source>
</reference>
<dbReference type="PROSITE" id="PS00041">
    <property type="entry name" value="HTH_ARAC_FAMILY_1"/>
    <property type="match status" value="1"/>
</dbReference>
<evidence type="ECO:0000256" key="1">
    <source>
        <dbReference type="ARBA" id="ARBA00023015"/>
    </source>
</evidence>
<dbReference type="GO" id="GO:0043565">
    <property type="term" value="F:sequence-specific DNA binding"/>
    <property type="evidence" value="ECO:0007669"/>
    <property type="project" value="InterPro"/>
</dbReference>
<dbReference type="AlphaFoldDB" id="A0A511JEA9"/>
<keyword evidence="3" id="KW-0804">Transcription</keyword>
<evidence type="ECO:0000256" key="4">
    <source>
        <dbReference type="SAM" id="MobiDB-lite"/>
    </source>
</evidence>
<evidence type="ECO:0000256" key="3">
    <source>
        <dbReference type="ARBA" id="ARBA00023163"/>
    </source>
</evidence>
<dbReference type="Pfam" id="PF12852">
    <property type="entry name" value="Cupin_6"/>
    <property type="match status" value="1"/>
</dbReference>
<dbReference type="InterPro" id="IPR050204">
    <property type="entry name" value="AraC_XylS_family_regulators"/>
</dbReference>
<dbReference type="SMART" id="SM00342">
    <property type="entry name" value="HTH_ARAC"/>
    <property type="match status" value="1"/>
</dbReference>
<dbReference type="PANTHER" id="PTHR46796">
    <property type="entry name" value="HTH-TYPE TRANSCRIPTIONAL ACTIVATOR RHAS-RELATED"/>
    <property type="match status" value="1"/>
</dbReference>
<sequence>MVDQLTGMCDSLIMDELAGLLDGPRARDAFVLRAVFDPPWSIRIEDEAPLSIVVLVRGSAVFTGSSGPVELAAGDVVLVRGPEPYTFADSAGTPDDIRILPGQVCIDPRGHLVEQSMALGVRTWGNAAQGGTQMLIGTYERSSEVGERVLSRLPDHVVLSGLDTPLVPLLAAEVADDSPGQSAVLDRLLDLLLVRSLREVFASRTDDAPVWFSARRDPVVDRAVRLMHHHPEHPWSVATLAAACDVSRATLARRFTEVVGEPPMTFLTGWRLAVAADLLADPHVTIAAVARQVGYGSAFALSTAFARERGTSPSRYRRAALADRGADVVGRDEGTARSSAGPVPSPEISARHRARQLADR</sequence>
<evidence type="ECO:0000313" key="6">
    <source>
        <dbReference type="EMBL" id="GEL96340.1"/>
    </source>
</evidence>
<accession>A0A511JEA9</accession>
<dbReference type="InterPro" id="IPR018060">
    <property type="entry name" value="HTH_AraC"/>
</dbReference>
<gene>
    <name evidence="6" type="ORF">CCO02nite_29980</name>
</gene>
<proteinExistence type="predicted"/>
<comment type="caution">
    <text evidence="6">The sequence shown here is derived from an EMBL/GenBank/DDBJ whole genome shotgun (WGS) entry which is preliminary data.</text>
</comment>
<dbReference type="Gene3D" id="1.10.10.60">
    <property type="entry name" value="Homeodomain-like"/>
    <property type="match status" value="1"/>
</dbReference>
<name>A0A511JEA9_9CELL</name>
<dbReference type="InterPro" id="IPR032783">
    <property type="entry name" value="AraC_lig"/>
</dbReference>
<protein>
    <submittedName>
        <fullName evidence="6">AraC family transcriptional regulator</fullName>
    </submittedName>
</protein>
<feature type="compositionally biased region" description="Basic and acidic residues" evidence="4">
    <location>
        <begin position="320"/>
        <end position="335"/>
    </location>
</feature>
<feature type="region of interest" description="Disordered" evidence="4">
    <location>
        <begin position="316"/>
        <end position="360"/>
    </location>
</feature>
<dbReference type="Proteomes" id="UP000321720">
    <property type="component" value="Unassembled WGS sequence"/>
</dbReference>
<dbReference type="Pfam" id="PF12833">
    <property type="entry name" value="HTH_18"/>
    <property type="match status" value="1"/>
</dbReference>
<dbReference type="InterPro" id="IPR009057">
    <property type="entry name" value="Homeodomain-like_sf"/>
</dbReference>
<evidence type="ECO:0000313" key="7">
    <source>
        <dbReference type="Proteomes" id="UP000321720"/>
    </source>
</evidence>
<organism evidence="6 7">
    <name type="scientific">Cellulomonas composti</name>
    <dbReference type="NCBI Taxonomy" id="266130"/>
    <lineage>
        <taxon>Bacteria</taxon>
        <taxon>Bacillati</taxon>
        <taxon>Actinomycetota</taxon>
        <taxon>Actinomycetes</taxon>
        <taxon>Micrococcales</taxon>
        <taxon>Cellulomonadaceae</taxon>
        <taxon>Cellulomonas</taxon>
    </lineage>
</organism>
<feature type="domain" description="HTH araC/xylS-type" evidence="5">
    <location>
        <begin position="221"/>
        <end position="319"/>
    </location>
</feature>
<dbReference type="InterPro" id="IPR018062">
    <property type="entry name" value="HTH_AraC-typ_CS"/>
</dbReference>
<dbReference type="PROSITE" id="PS01124">
    <property type="entry name" value="HTH_ARAC_FAMILY_2"/>
    <property type="match status" value="1"/>
</dbReference>
<evidence type="ECO:0000256" key="2">
    <source>
        <dbReference type="ARBA" id="ARBA00023125"/>
    </source>
</evidence>
<keyword evidence="2" id="KW-0238">DNA-binding</keyword>
<feature type="compositionally biased region" description="Basic residues" evidence="4">
    <location>
        <begin position="351"/>
        <end position="360"/>
    </location>
</feature>
<dbReference type="SUPFAM" id="SSF46689">
    <property type="entry name" value="Homeodomain-like"/>
    <property type="match status" value="2"/>
</dbReference>
<keyword evidence="7" id="KW-1185">Reference proteome</keyword>
<dbReference type="GO" id="GO:0003700">
    <property type="term" value="F:DNA-binding transcription factor activity"/>
    <property type="evidence" value="ECO:0007669"/>
    <property type="project" value="InterPro"/>
</dbReference>
<dbReference type="PANTHER" id="PTHR46796:SF13">
    <property type="entry name" value="HTH-TYPE TRANSCRIPTIONAL ACTIVATOR RHAS"/>
    <property type="match status" value="1"/>
</dbReference>